<reference evidence="4" key="2">
    <citation type="submission" date="2020-02" db="EMBL/GenBank/DDBJ databases">
        <authorList>
            <person name="Littmann E."/>
            <person name="Sorbara M."/>
        </authorList>
    </citation>
    <scope>NUCLEOTIDE SEQUENCE</scope>
    <source>
        <strain evidence="4">MSK.17.11</strain>
        <strain evidence="3">MSK.17.38</strain>
    </source>
</reference>
<evidence type="ECO:0000313" key="4">
    <source>
        <dbReference type="EMBL" id="NVH58713.1"/>
    </source>
</evidence>
<dbReference type="AlphaFoldDB" id="A0A850HSF3"/>
<dbReference type="Pfam" id="PF01478">
    <property type="entry name" value="Peptidase_A24"/>
    <property type="match status" value="1"/>
</dbReference>
<dbReference type="Proteomes" id="UP000528555">
    <property type="component" value="Unassembled WGS sequence"/>
</dbReference>
<dbReference type="InterPro" id="IPR000045">
    <property type="entry name" value="Prepilin_IV_endopep_pep"/>
</dbReference>
<feature type="domain" description="Prepilin type IV endopeptidase peptidase" evidence="2">
    <location>
        <begin position="7"/>
        <end position="109"/>
    </location>
</feature>
<organism evidence="4 5">
    <name type="scientific">Dorea phocaeensis</name>
    <dbReference type="NCBI Taxonomy" id="2040291"/>
    <lineage>
        <taxon>Bacteria</taxon>
        <taxon>Bacillati</taxon>
        <taxon>Bacillota</taxon>
        <taxon>Clostridia</taxon>
        <taxon>Lachnospirales</taxon>
        <taxon>Lachnospiraceae</taxon>
        <taxon>Dorea</taxon>
    </lineage>
</organism>
<dbReference type="EMBL" id="JAAITX010000005">
    <property type="protein sequence ID" value="NVH58713.1"/>
    <property type="molecule type" value="Genomic_DNA"/>
</dbReference>
<dbReference type="RefSeq" id="WP_173814827.1">
    <property type="nucleotide sequence ID" value="NZ_JAAITX010000005.1"/>
</dbReference>
<feature type="transmembrane region" description="Helical" evidence="1">
    <location>
        <begin position="51"/>
        <end position="70"/>
    </location>
</feature>
<evidence type="ECO:0000259" key="2">
    <source>
        <dbReference type="Pfam" id="PF01478"/>
    </source>
</evidence>
<feature type="transmembrane region" description="Helical" evidence="1">
    <location>
        <begin position="27"/>
        <end position="44"/>
    </location>
</feature>
<proteinExistence type="predicted"/>
<dbReference type="GO" id="GO:0016020">
    <property type="term" value="C:membrane"/>
    <property type="evidence" value="ECO:0007669"/>
    <property type="project" value="InterPro"/>
</dbReference>
<evidence type="ECO:0000313" key="3">
    <source>
        <dbReference type="EMBL" id="NSK14939.1"/>
    </source>
</evidence>
<evidence type="ECO:0000313" key="5">
    <source>
        <dbReference type="Proteomes" id="UP000528555"/>
    </source>
</evidence>
<name>A0A850HSF3_9FIRM</name>
<keyword evidence="1" id="KW-1133">Transmembrane helix</keyword>
<reference evidence="5 6" key="1">
    <citation type="journal article" date="2020" name="Cell Host Microbe">
        <title>Functional and Genomic Variation between Human-Derived Isolates of Lachnospiraceae Reveals Inter- and Intra-Species Diversity.</title>
        <authorList>
            <person name="Sorbara M.T."/>
            <person name="Littmann E.R."/>
            <person name="Fontana E."/>
            <person name="Moody T.U."/>
            <person name="Kohout C.E."/>
            <person name="Gjonbalaj M."/>
            <person name="Eaton V."/>
            <person name="Seok R."/>
            <person name="Leiner I.M."/>
            <person name="Pamer E.G."/>
        </authorList>
    </citation>
    <scope>NUCLEOTIDE SEQUENCE [LARGE SCALE GENOMIC DNA]</scope>
    <source>
        <strain evidence="4 5">MSK.17.11</strain>
        <strain evidence="3 6">MSK.17.38</strain>
    </source>
</reference>
<sequence>MWTVSELLIAAILASLAVVDVHYRKIPLDILVLAAVAALINQIFIEKGDPLLILGGVGVGIAFLGISRLTREGVGYGDSLAILILGICLGLWKLLAVLTVTFLILGITAMGCLIWRKLSRKKTLPFYPFLMCGYIICVCAEKL</sequence>
<evidence type="ECO:0000313" key="6">
    <source>
        <dbReference type="Proteomes" id="UP000701680"/>
    </source>
</evidence>
<dbReference type="Proteomes" id="UP000701680">
    <property type="component" value="Unassembled WGS sequence"/>
</dbReference>
<evidence type="ECO:0000256" key="1">
    <source>
        <dbReference type="SAM" id="Phobius"/>
    </source>
</evidence>
<accession>A0A850HSF3</accession>
<keyword evidence="5" id="KW-1185">Reference proteome</keyword>
<keyword evidence="1" id="KW-0472">Membrane</keyword>
<keyword evidence="1" id="KW-0812">Transmembrane</keyword>
<dbReference type="EMBL" id="JAAIUO010000005">
    <property type="protein sequence ID" value="NSK14939.1"/>
    <property type="molecule type" value="Genomic_DNA"/>
</dbReference>
<gene>
    <name evidence="4" type="ORF">G5A66_08655</name>
    <name evidence="3" type="ORF">G5A75_08675</name>
</gene>
<dbReference type="GO" id="GO:0004190">
    <property type="term" value="F:aspartic-type endopeptidase activity"/>
    <property type="evidence" value="ECO:0007669"/>
    <property type="project" value="InterPro"/>
</dbReference>
<feature type="transmembrane region" description="Helical" evidence="1">
    <location>
        <begin position="82"/>
        <end position="115"/>
    </location>
</feature>
<dbReference type="Gene3D" id="1.20.120.1220">
    <property type="match status" value="1"/>
</dbReference>
<protein>
    <submittedName>
        <fullName evidence="4">Prepilin peptidase</fullName>
    </submittedName>
</protein>
<comment type="caution">
    <text evidence="4">The sequence shown here is derived from an EMBL/GenBank/DDBJ whole genome shotgun (WGS) entry which is preliminary data.</text>
</comment>